<dbReference type="PRINTS" id="PR00394">
    <property type="entry name" value="RHSPROTEIN"/>
</dbReference>
<reference evidence="2 3" key="1">
    <citation type="submission" date="2018-06" db="EMBL/GenBank/DDBJ databases">
        <authorList>
            <consortium name="Pathogen Informatics"/>
            <person name="Doyle S."/>
        </authorList>
    </citation>
    <scope>NUCLEOTIDE SEQUENCE [LARGE SCALE GENOMIC DNA]</scope>
    <source>
        <strain evidence="2 3">NCTC8576</strain>
    </source>
</reference>
<evidence type="ECO:0000313" key="2">
    <source>
        <dbReference type="EMBL" id="SPZ86144.1"/>
    </source>
</evidence>
<sequence>MTAAATATIIMMKNQMEPEYTPLRKIHLYHCDHRGLPLALIRSDGRTGWRVEYDEWGNLLSEDNPHRERSSEVHFLY</sequence>
<evidence type="ECO:0000259" key="1">
    <source>
        <dbReference type="Pfam" id="PF03527"/>
    </source>
</evidence>
<gene>
    <name evidence="2" type="primary">rhsA</name>
    <name evidence="2" type="ORF">NCTC8576_03118</name>
</gene>
<protein>
    <submittedName>
        <fullName evidence="2">RhsA protein in rhs element</fullName>
    </submittedName>
</protein>
<evidence type="ECO:0000313" key="3">
    <source>
        <dbReference type="Proteomes" id="UP000251799"/>
    </source>
</evidence>
<name>A0A2X2KA76_SHIBO</name>
<dbReference type="EMBL" id="UAUR01000006">
    <property type="protein sequence ID" value="SPZ86144.1"/>
    <property type="molecule type" value="Genomic_DNA"/>
</dbReference>
<accession>A0A2X2KA76</accession>
<proteinExistence type="predicted"/>
<dbReference type="InterPro" id="IPR001826">
    <property type="entry name" value="RHS"/>
</dbReference>
<dbReference type="Proteomes" id="UP000251799">
    <property type="component" value="Unassembled WGS sequence"/>
</dbReference>
<dbReference type="Gene3D" id="2.180.10.10">
    <property type="entry name" value="RHS repeat-associated core"/>
    <property type="match status" value="1"/>
</dbReference>
<dbReference type="InterPro" id="IPR006530">
    <property type="entry name" value="YD"/>
</dbReference>
<feature type="domain" description="RHS protein conserved region" evidence="1">
    <location>
        <begin position="26"/>
        <end position="62"/>
    </location>
</feature>
<dbReference type="AlphaFoldDB" id="A0A2X2KA76"/>
<organism evidence="2 3">
    <name type="scientific">Shigella boydii</name>
    <dbReference type="NCBI Taxonomy" id="621"/>
    <lineage>
        <taxon>Bacteria</taxon>
        <taxon>Pseudomonadati</taxon>
        <taxon>Pseudomonadota</taxon>
        <taxon>Gammaproteobacteria</taxon>
        <taxon>Enterobacterales</taxon>
        <taxon>Enterobacteriaceae</taxon>
        <taxon>Shigella</taxon>
    </lineage>
</organism>
<dbReference type="Pfam" id="PF03527">
    <property type="entry name" value="RHS"/>
    <property type="match status" value="1"/>
</dbReference>
<dbReference type="NCBIfam" id="TIGR01643">
    <property type="entry name" value="YD_repeat_2x"/>
    <property type="match status" value="1"/>
</dbReference>